<name>J9D9Z7_9ZZZZ</name>
<reference evidence="1" key="1">
    <citation type="journal article" date="2012" name="PLoS ONE">
        <title>Gene sets for utilization of primary and secondary nutrition supplies in the distal gut of endangered iberian lynx.</title>
        <authorList>
            <person name="Alcaide M."/>
            <person name="Messina E."/>
            <person name="Richter M."/>
            <person name="Bargiela R."/>
            <person name="Peplies J."/>
            <person name="Huws S.A."/>
            <person name="Newbold C.J."/>
            <person name="Golyshin P.N."/>
            <person name="Simon M.A."/>
            <person name="Lopez G."/>
            <person name="Yakimov M.M."/>
            <person name="Ferrer M."/>
        </authorList>
    </citation>
    <scope>NUCLEOTIDE SEQUENCE</scope>
</reference>
<dbReference type="AlphaFoldDB" id="J9D9Z7"/>
<organism evidence="1">
    <name type="scientific">gut metagenome</name>
    <dbReference type="NCBI Taxonomy" id="749906"/>
    <lineage>
        <taxon>unclassified sequences</taxon>
        <taxon>metagenomes</taxon>
        <taxon>organismal metagenomes</taxon>
    </lineage>
</organism>
<sequence>VNNPVGFMTAYKDMEVFHDDDFLYRE</sequence>
<protein>
    <submittedName>
        <fullName evidence="1">Uncharacterized protein</fullName>
    </submittedName>
</protein>
<accession>J9D9Z7</accession>
<dbReference type="EMBL" id="AMCI01000336">
    <property type="protein sequence ID" value="EJX09681.1"/>
    <property type="molecule type" value="Genomic_DNA"/>
</dbReference>
<comment type="caution">
    <text evidence="1">The sequence shown here is derived from an EMBL/GenBank/DDBJ whole genome shotgun (WGS) entry which is preliminary data.</text>
</comment>
<proteinExistence type="predicted"/>
<feature type="non-terminal residue" evidence="1">
    <location>
        <position position="1"/>
    </location>
</feature>
<evidence type="ECO:0000313" key="1">
    <source>
        <dbReference type="EMBL" id="EJX09681.1"/>
    </source>
</evidence>
<gene>
    <name evidence="1" type="ORF">EVA_02207</name>
</gene>